<dbReference type="RefSeq" id="WP_126383728.1">
    <property type="nucleotide sequence ID" value="NZ_LR134350.1"/>
</dbReference>
<feature type="transmembrane region" description="Helical" evidence="1">
    <location>
        <begin position="144"/>
        <end position="168"/>
    </location>
</feature>
<feature type="transmembrane region" description="Helical" evidence="1">
    <location>
        <begin position="21"/>
        <end position="39"/>
    </location>
</feature>
<sequence length="178" mass="18806">MSSSSRVASGDHIITSPGARRVLAVLRIVLGLYFLWAFVDKTFGLRFTTAPDAAWLRGGTPAQGFIEYVASSSPAAGLFELFANPLGDALFMAALLGIGTALVLGIGVKVAALSGTVLMAMMWLASFPPAGAGEATNPLIDDHWIMALVMILIALSHGGDTWGLGRWWSTKVGDSWLR</sequence>
<reference evidence="2 3" key="1">
    <citation type="submission" date="2018-12" db="EMBL/GenBank/DDBJ databases">
        <authorList>
            <consortium name="Pathogen Informatics"/>
        </authorList>
    </citation>
    <scope>NUCLEOTIDE SEQUENCE [LARGE SCALE GENOMIC DNA]</scope>
    <source>
        <strain evidence="2 3">NCTC11636</strain>
    </source>
</reference>
<dbReference type="KEGG" id="ahw:NCTC11636_02595"/>
<dbReference type="Proteomes" id="UP000266895">
    <property type="component" value="Chromosome"/>
</dbReference>
<feature type="transmembrane region" description="Helical" evidence="1">
    <location>
        <begin position="89"/>
        <end position="108"/>
    </location>
</feature>
<dbReference type="AlphaFoldDB" id="A0A448HKN6"/>
<proteinExistence type="predicted"/>
<name>A0A448HKN6_9ACTO</name>
<dbReference type="OrthoDB" id="3253635at2"/>
<gene>
    <name evidence="2" type="ORF">NCTC11636_02595</name>
</gene>
<feature type="transmembrane region" description="Helical" evidence="1">
    <location>
        <begin position="115"/>
        <end position="132"/>
    </location>
</feature>
<keyword evidence="1" id="KW-1133">Transmembrane helix</keyword>
<accession>A0A448HKN6</accession>
<evidence type="ECO:0008006" key="4">
    <source>
        <dbReference type="Google" id="ProtNLM"/>
    </source>
</evidence>
<keyword evidence="1" id="KW-0812">Transmembrane</keyword>
<keyword evidence="1" id="KW-0472">Membrane</keyword>
<organism evidence="2 3">
    <name type="scientific">Actinomyces howellii</name>
    <dbReference type="NCBI Taxonomy" id="52771"/>
    <lineage>
        <taxon>Bacteria</taxon>
        <taxon>Bacillati</taxon>
        <taxon>Actinomycetota</taxon>
        <taxon>Actinomycetes</taxon>
        <taxon>Actinomycetales</taxon>
        <taxon>Actinomycetaceae</taxon>
        <taxon>Actinomyces</taxon>
    </lineage>
</organism>
<evidence type="ECO:0000313" key="2">
    <source>
        <dbReference type="EMBL" id="VEG30119.1"/>
    </source>
</evidence>
<evidence type="ECO:0000313" key="3">
    <source>
        <dbReference type="Proteomes" id="UP000266895"/>
    </source>
</evidence>
<keyword evidence="3" id="KW-1185">Reference proteome</keyword>
<protein>
    <recommendedName>
        <fullName evidence="4">DoxX</fullName>
    </recommendedName>
</protein>
<evidence type="ECO:0000256" key="1">
    <source>
        <dbReference type="SAM" id="Phobius"/>
    </source>
</evidence>
<dbReference type="EMBL" id="LR134350">
    <property type="protein sequence ID" value="VEG30119.1"/>
    <property type="molecule type" value="Genomic_DNA"/>
</dbReference>